<accession>A0ABQ9J8L9</accession>
<proteinExistence type="predicted"/>
<name>A0ABQ9J8L9_9CUCU</name>
<keyword evidence="2" id="KW-1185">Reference proteome</keyword>
<dbReference type="EMBL" id="JAPWTJ010001109">
    <property type="protein sequence ID" value="KAJ8973807.1"/>
    <property type="molecule type" value="Genomic_DNA"/>
</dbReference>
<evidence type="ECO:0000313" key="1">
    <source>
        <dbReference type="EMBL" id="KAJ8973807.1"/>
    </source>
</evidence>
<sequence length="88" mass="10353">MDKDRPIEKAYVQGNGSLYYPASRRKFYGNDRYCVDEANGLTIYLCYTPEDPKTLFTRMLYCIDSASLRPETATIHPKKLYFRNLQQK</sequence>
<gene>
    <name evidence="1" type="ORF">NQ317_013597</name>
</gene>
<protein>
    <submittedName>
        <fullName evidence="1">Uncharacterized protein</fullName>
    </submittedName>
</protein>
<comment type="caution">
    <text evidence="1">The sequence shown here is derived from an EMBL/GenBank/DDBJ whole genome shotgun (WGS) entry which is preliminary data.</text>
</comment>
<reference evidence="1" key="1">
    <citation type="journal article" date="2023" name="Insect Mol. Biol.">
        <title>Genome sequencing provides insights into the evolution of gene families encoding plant cell wall-degrading enzymes in longhorned beetles.</title>
        <authorList>
            <person name="Shin N.R."/>
            <person name="Okamura Y."/>
            <person name="Kirsch R."/>
            <person name="Pauchet Y."/>
        </authorList>
    </citation>
    <scope>NUCLEOTIDE SEQUENCE</scope>
    <source>
        <strain evidence="1">MMC_N1</strain>
    </source>
</reference>
<evidence type="ECO:0000313" key="2">
    <source>
        <dbReference type="Proteomes" id="UP001162164"/>
    </source>
</evidence>
<dbReference type="Proteomes" id="UP001162164">
    <property type="component" value="Unassembled WGS sequence"/>
</dbReference>
<organism evidence="1 2">
    <name type="scientific">Molorchus minor</name>
    <dbReference type="NCBI Taxonomy" id="1323400"/>
    <lineage>
        <taxon>Eukaryota</taxon>
        <taxon>Metazoa</taxon>
        <taxon>Ecdysozoa</taxon>
        <taxon>Arthropoda</taxon>
        <taxon>Hexapoda</taxon>
        <taxon>Insecta</taxon>
        <taxon>Pterygota</taxon>
        <taxon>Neoptera</taxon>
        <taxon>Endopterygota</taxon>
        <taxon>Coleoptera</taxon>
        <taxon>Polyphaga</taxon>
        <taxon>Cucujiformia</taxon>
        <taxon>Chrysomeloidea</taxon>
        <taxon>Cerambycidae</taxon>
        <taxon>Lamiinae</taxon>
        <taxon>Monochamini</taxon>
        <taxon>Molorchus</taxon>
    </lineage>
</organism>